<evidence type="ECO:0000313" key="6">
    <source>
        <dbReference type="Proteomes" id="UP000315889"/>
    </source>
</evidence>
<comment type="caution">
    <text evidence="5">The sequence shown here is derived from an EMBL/GenBank/DDBJ whole genome shotgun (WGS) entry which is preliminary data.</text>
</comment>
<dbReference type="AlphaFoldDB" id="A0A520MDE4"/>
<dbReference type="NCBIfam" id="TIGR00724">
    <property type="entry name" value="urea_amlyse_rel"/>
    <property type="match status" value="1"/>
</dbReference>
<reference evidence="5 6" key="1">
    <citation type="submission" date="2019-02" db="EMBL/GenBank/DDBJ databases">
        <title>Prokaryotic population dynamics and viral predation in marine succession experiment using metagenomics: the confinement effect.</title>
        <authorList>
            <person name="Haro-Moreno J.M."/>
            <person name="Rodriguez-Valera F."/>
            <person name="Lopez-Perez M."/>
        </authorList>
    </citation>
    <scope>NUCLEOTIDE SEQUENCE [LARGE SCALE GENOMIC DNA]</scope>
    <source>
        <strain evidence="5">MED-G170</strain>
    </source>
</reference>
<dbReference type="InterPro" id="IPR003778">
    <property type="entry name" value="CT_A_B"/>
</dbReference>
<evidence type="ECO:0000256" key="2">
    <source>
        <dbReference type="ARBA" id="ARBA00022801"/>
    </source>
</evidence>
<dbReference type="Gene3D" id="3.90.1640.20">
    <property type="entry name" value="TON_0340"/>
    <property type="match status" value="1"/>
</dbReference>
<dbReference type="GO" id="GO:0016787">
    <property type="term" value="F:hydrolase activity"/>
    <property type="evidence" value="ECO:0007669"/>
    <property type="project" value="UniProtKB-KW"/>
</dbReference>
<dbReference type="Pfam" id="PF02626">
    <property type="entry name" value="CT_A_B"/>
    <property type="match status" value="1"/>
</dbReference>
<dbReference type="Pfam" id="PF14336">
    <property type="entry name" value="GLUCM-like_C"/>
    <property type="match status" value="1"/>
</dbReference>
<dbReference type="InterPro" id="IPR052708">
    <property type="entry name" value="PxpC"/>
</dbReference>
<protein>
    <submittedName>
        <fullName evidence="5">5-oxoprolinase/urea amidolyase family protein</fullName>
    </submittedName>
</protein>
<dbReference type="GO" id="GO:0005524">
    <property type="term" value="F:ATP binding"/>
    <property type="evidence" value="ECO:0007669"/>
    <property type="project" value="UniProtKB-KW"/>
</dbReference>
<proteinExistence type="predicted"/>
<dbReference type="InterPro" id="IPR025504">
    <property type="entry name" value="GLUCM_C"/>
</dbReference>
<evidence type="ECO:0000313" key="5">
    <source>
        <dbReference type="EMBL" id="RZO19243.1"/>
    </source>
</evidence>
<evidence type="ECO:0000256" key="1">
    <source>
        <dbReference type="ARBA" id="ARBA00022741"/>
    </source>
</evidence>
<organism evidence="5 6">
    <name type="scientific">SAR92 clade bacterium</name>
    <dbReference type="NCBI Taxonomy" id="2315479"/>
    <lineage>
        <taxon>Bacteria</taxon>
        <taxon>Pseudomonadati</taxon>
        <taxon>Pseudomonadota</taxon>
        <taxon>Gammaproteobacteria</taxon>
        <taxon>Cellvibrionales</taxon>
        <taxon>Porticoccaceae</taxon>
        <taxon>SAR92 clade</taxon>
    </lineage>
</organism>
<gene>
    <name evidence="5" type="ORF">EVB03_08570</name>
</gene>
<accession>A0A520MDE4</accession>
<name>A0A520MDE4_9GAMM</name>
<keyword evidence="3" id="KW-0067">ATP-binding</keyword>
<sequence>MTGFKVIQPGLLCLIQDAGRFGQHHVGLTVGGPSDRDSFKWANHLCSNSENSAVIEITVGGIVLESSVETFFAVTGASVPLTINKIPHSTWTLHKVNIGDRIEIGFATVGSRCYLSVAGGFDIAPVFGSCSTVTRESIGGLHGDGRPIEAGDYLPCSSSLLAAPRCLPKEIRPVHVGTAQSITVLRVILGYQQNQFTEQQKRLFFGSEYAVSERNDRMGARLIGPSIKPSAGGILSEGICLGAIQIPADGQPIILLQDRQTIGGYPKIGSVLSLDLDKLAQLPTHSLVKFESISIEEAHNLLHLAKAQQQRKGPIVDINLLSEQVERLMVTSNPRGMQTVSTAIQPGSYKRAAETIVACKGTVFIGTGFPVRDTFETDGPVGAIALYHAIKRLGGNPIMVCDAPLAKLFEKSFTTQEIHFDLDETQSILERHNPSLIISIERPGQAVDGRYYNMRGVDISERCANFDRFMSLATCPTIAIGDGGNEIGMGNIGDALAKLDIQPSTTTCDELLLADISNWAAHGLLALVSVLVEEDMLSNWDNDAVLTFLSDGGSVDGVTGENTLTEDSVASSVSQRLVKDLQILSGF</sequence>
<dbReference type="InterPro" id="IPR029000">
    <property type="entry name" value="Cyclophilin-like_dom_sf"/>
</dbReference>
<evidence type="ECO:0000256" key="3">
    <source>
        <dbReference type="ARBA" id="ARBA00022840"/>
    </source>
</evidence>
<dbReference type="GO" id="GO:0016829">
    <property type="term" value="F:lyase activity"/>
    <property type="evidence" value="ECO:0007669"/>
    <property type="project" value="UniProtKB-KW"/>
</dbReference>
<dbReference type="PANTHER" id="PTHR43309:SF4">
    <property type="entry name" value="CARBOXYLTRANSFERASE DOMAIN-CONTAINING PROTEIN"/>
    <property type="match status" value="1"/>
</dbReference>
<feature type="domain" description="Carboxyltransferase" evidence="4">
    <location>
        <begin position="25"/>
        <end position="309"/>
    </location>
</feature>
<dbReference type="PANTHER" id="PTHR43309">
    <property type="entry name" value="5-OXOPROLINASE SUBUNIT C"/>
    <property type="match status" value="1"/>
</dbReference>
<dbReference type="Proteomes" id="UP000315889">
    <property type="component" value="Unassembled WGS sequence"/>
</dbReference>
<dbReference type="SUPFAM" id="SSF50891">
    <property type="entry name" value="Cyclophilin-like"/>
    <property type="match status" value="1"/>
</dbReference>
<evidence type="ECO:0000259" key="4">
    <source>
        <dbReference type="SMART" id="SM00797"/>
    </source>
</evidence>
<dbReference type="Gene3D" id="2.40.100.10">
    <property type="entry name" value="Cyclophilin-like"/>
    <property type="match status" value="1"/>
</dbReference>
<keyword evidence="5" id="KW-0456">Lyase</keyword>
<dbReference type="EMBL" id="SHBP01000015">
    <property type="protein sequence ID" value="RZO19243.1"/>
    <property type="molecule type" value="Genomic_DNA"/>
</dbReference>
<keyword evidence="1" id="KW-0547">Nucleotide-binding</keyword>
<dbReference type="SMART" id="SM00797">
    <property type="entry name" value="AHS2"/>
    <property type="match status" value="1"/>
</dbReference>
<keyword evidence="2" id="KW-0378">Hydrolase</keyword>